<keyword evidence="2" id="KW-1185">Reference proteome</keyword>
<dbReference type="Proteomes" id="UP000324222">
    <property type="component" value="Unassembled WGS sequence"/>
</dbReference>
<name>A0A5B7J864_PORTR</name>
<comment type="caution">
    <text evidence="1">The sequence shown here is derived from an EMBL/GenBank/DDBJ whole genome shotgun (WGS) entry which is preliminary data.</text>
</comment>
<protein>
    <submittedName>
        <fullName evidence="1">Uncharacterized protein</fullName>
    </submittedName>
</protein>
<reference evidence="1 2" key="1">
    <citation type="submission" date="2019-05" db="EMBL/GenBank/DDBJ databases">
        <title>Another draft genome of Portunus trituberculatus and its Hox gene families provides insights of decapod evolution.</title>
        <authorList>
            <person name="Jeong J.-H."/>
            <person name="Song I."/>
            <person name="Kim S."/>
            <person name="Choi T."/>
            <person name="Kim D."/>
            <person name="Ryu S."/>
            <person name="Kim W."/>
        </authorList>
    </citation>
    <scope>NUCLEOTIDE SEQUENCE [LARGE SCALE GENOMIC DNA]</scope>
    <source>
        <tissue evidence="1">Muscle</tissue>
    </source>
</reference>
<dbReference type="AlphaFoldDB" id="A0A5B7J864"/>
<evidence type="ECO:0000313" key="1">
    <source>
        <dbReference type="EMBL" id="MPC88584.1"/>
    </source>
</evidence>
<dbReference type="EMBL" id="VSRR010078235">
    <property type="protein sequence ID" value="MPC88584.1"/>
    <property type="molecule type" value="Genomic_DNA"/>
</dbReference>
<proteinExistence type="predicted"/>
<sequence>MNSICVAMNGVRVALNSARVTSMLNVTS</sequence>
<gene>
    <name evidence="1" type="ORF">E2C01_083498</name>
</gene>
<accession>A0A5B7J864</accession>
<organism evidence="1 2">
    <name type="scientific">Portunus trituberculatus</name>
    <name type="common">Swimming crab</name>
    <name type="synonym">Neptunus trituberculatus</name>
    <dbReference type="NCBI Taxonomy" id="210409"/>
    <lineage>
        <taxon>Eukaryota</taxon>
        <taxon>Metazoa</taxon>
        <taxon>Ecdysozoa</taxon>
        <taxon>Arthropoda</taxon>
        <taxon>Crustacea</taxon>
        <taxon>Multicrustacea</taxon>
        <taxon>Malacostraca</taxon>
        <taxon>Eumalacostraca</taxon>
        <taxon>Eucarida</taxon>
        <taxon>Decapoda</taxon>
        <taxon>Pleocyemata</taxon>
        <taxon>Brachyura</taxon>
        <taxon>Eubrachyura</taxon>
        <taxon>Portunoidea</taxon>
        <taxon>Portunidae</taxon>
        <taxon>Portuninae</taxon>
        <taxon>Portunus</taxon>
    </lineage>
</organism>
<evidence type="ECO:0000313" key="2">
    <source>
        <dbReference type="Proteomes" id="UP000324222"/>
    </source>
</evidence>